<dbReference type="GO" id="GO:0016887">
    <property type="term" value="F:ATP hydrolysis activity"/>
    <property type="evidence" value="ECO:0007669"/>
    <property type="project" value="InterPro"/>
</dbReference>
<reference evidence="12 13" key="1">
    <citation type="submission" date="2016-10" db="EMBL/GenBank/DDBJ databases">
        <authorList>
            <person name="de Groot N.N."/>
        </authorList>
    </citation>
    <scope>NUCLEOTIDE SEQUENCE [LARGE SCALE GENOMIC DNA]</scope>
    <source>
        <strain evidence="12 13">CGMCC 4.2023</strain>
    </source>
</reference>
<dbReference type="InterPro" id="IPR003439">
    <property type="entry name" value="ABC_transporter-like_ATP-bd"/>
</dbReference>
<keyword evidence="3" id="KW-0813">Transport</keyword>
<keyword evidence="4" id="KW-1003">Cell membrane</keyword>
<name>A0A1H5TW58_9ACTN</name>
<dbReference type="InterPro" id="IPR050763">
    <property type="entry name" value="ABC_transporter_ATP-binding"/>
</dbReference>
<dbReference type="PROSITE" id="PS50893">
    <property type="entry name" value="ABC_TRANSPORTER_2"/>
    <property type="match status" value="1"/>
</dbReference>
<dbReference type="FunFam" id="3.40.50.300:FF:000589">
    <property type="entry name" value="ABC transporter, ATP-binding subunit"/>
    <property type="match status" value="1"/>
</dbReference>
<dbReference type="GO" id="GO:0005524">
    <property type="term" value="F:ATP binding"/>
    <property type="evidence" value="ECO:0007669"/>
    <property type="project" value="UniProtKB-KW"/>
</dbReference>
<comment type="similarity">
    <text evidence="10">Belongs to the ABC transporter superfamily. Drug exporter-1 (DrugE1) (TC 3.A.1.105) family.</text>
</comment>
<dbReference type="InterPro" id="IPR017871">
    <property type="entry name" value="ABC_transporter-like_CS"/>
</dbReference>
<evidence type="ECO:0000256" key="4">
    <source>
        <dbReference type="ARBA" id="ARBA00022475"/>
    </source>
</evidence>
<evidence type="ECO:0000256" key="6">
    <source>
        <dbReference type="ARBA" id="ARBA00022840"/>
    </source>
</evidence>
<evidence type="ECO:0000313" key="12">
    <source>
        <dbReference type="EMBL" id="SEF66990.1"/>
    </source>
</evidence>
<dbReference type="OrthoDB" id="9804819at2"/>
<evidence type="ECO:0000256" key="8">
    <source>
        <dbReference type="ARBA" id="ARBA00023136"/>
    </source>
</evidence>
<keyword evidence="7" id="KW-1278">Translocase</keyword>
<accession>A0A1H5TW58</accession>
<dbReference type="GO" id="GO:0046677">
    <property type="term" value="P:response to antibiotic"/>
    <property type="evidence" value="ECO:0007669"/>
    <property type="project" value="UniProtKB-KW"/>
</dbReference>
<dbReference type="EMBL" id="FNVU01000001">
    <property type="protein sequence ID" value="SEF66990.1"/>
    <property type="molecule type" value="Genomic_DNA"/>
</dbReference>
<dbReference type="Proteomes" id="UP000236754">
    <property type="component" value="Unassembled WGS sequence"/>
</dbReference>
<proteinExistence type="inferred from homology"/>
<dbReference type="SUPFAM" id="SSF52540">
    <property type="entry name" value="P-loop containing nucleoside triphosphate hydrolases"/>
    <property type="match status" value="1"/>
</dbReference>
<dbReference type="RefSeq" id="WP_103884017.1">
    <property type="nucleotide sequence ID" value="NZ_FNVU01000001.1"/>
</dbReference>
<sequence>MRNEPAVEVTGLVKRYGTRTAVDGLDLTVPRGSVTAVLGPNGAGKTTTVEVCEGFRRPDAGTVRVLGLDPVTQGGLLRPRIGVMLQSGGIYPGAHAEEMLRHAATLYAHPVDPALLIERLGLEACGRTTYRRLSGGQQQRLSLAMAVVGRPELVFLDEPTAGLDPQARHATWDLVRELRSAGVGVVLTTHFMDEAEQLADQVVVVDAGRAIAHGSPEELCRGGAENTLRFSGRPALDLTSLLNALPAGSLAAELSPGSYRIEGKVDPQLLATVASWCAQHGVMPDHLAVERRTLEDVFLELTGRELRA</sequence>
<organism evidence="12 13">
    <name type="scientific">Actinacidiphila yanglinensis</name>
    <dbReference type="NCBI Taxonomy" id="310779"/>
    <lineage>
        <taxon>Bacteria</taxon>
        <taxon>Bacillati</taxon>
        <taxon>Actinomycetota</taxon>
        <taxon>Actinomycetes</taxon>
        <taxon>Kitasatosporales</taxon>
        <taxon>Streptomycetaceae</taxon>
        <taxon>Actinacidiphila</taxon>
    </lineage>
</organism>
<keyword evidence="8" id="KW-0472">Membrane</keyword>
<keyword evidence="5" id="KW-0547">Nucleotide-binding</keyword>
<dbReference type="AlphaFoldDB" id="A0A1H5TW58"/>
<evidence type="ECO:0000313" key="13">
    <source>
        <dbReference type="Proteomes" id="UP000236754"/>
    </source>
</evidence>
<dbReference type="PANTHER" id="PTHR42711:SF16">
    <property type="entry name" value="ABC TRANSPORTER ATP-BINDING PROTEIN"/>
    <property type="match status" value="1"/>
</dbReference>
<evidence type="ECO:0000256" key="9">
    <source>
        <dbReference type="ARBA" id="ARBA00023251"/>
    </source>
</evidence>
<gene>
    <name evidence="12" type="ORF">SAMN05216223_101671</name>
</gene>
<evidence type="ECO:0000256" key="5">
    <source>
        <dbReference type="ARBA" id="ARBA00022741"/>
    </source>
</evidence>
<dbReference type="EC" id="7.6.2.2" evidence="2"/>
<dbReference type="SMART" id="SM00382">
    <property type="entry name" value="AAA"/>
    <property type="match status" value="1"/>
</dbReference>
<evidence type="ECO:0000259" key="11">
    <source>
        <dbReference type="PROSITE" id="PS50893"/>
    </source>
</evidence>
<keyword evidence="6 12" id="KW-0067">ATP-binding</keyword>
<dbReference type="CDD" id="cd03230">
    <property type="entry name" value="ABC_DR_subfamily_A"/>
    <property type="match status" value="1"/>
</dbReference>
<protein>
    <recommendedName>
        <fullName evidence="2">ABC-type xenobiotic transporter</fullName>
        <ecNumber evidence="2">7.6.2.2</ecNumber>
    </recommendedName>
</protein>
<evidence type="ECO:0000256" key="10">
    <source>
        <dbReference type="ARBA" id="ARBA00049985"/>
    </source>
</evidence>
<dbReference type="Pfam" id="PF00005">
    <property type="entry name" value="ABC_tran"/>
    <property type="match status" value="1"/>
</dbReference>
<dbReference type="InterPro" id="IPR027417">
    <property type="entry name" value="P-loop_NTPase"/>
</dbReference>
<dbReference type="InterPro" id="IPR003593">
    <property type="entry name" value="AAA+_ATPase"/>
</dbReference>
<feature type="domain" description="ABC transporter" evidence="11">
    <location>
        <begin position="7"/>
        <end position="232"/>
    </location>
</feature>
<dbReference type="GO" id="GO:0008559">
    <property type="term" value="F:ABC-type xenobiotic transporter activity"/>
    <property type="evidence" value="ECO:0007669"/>
    <property type="project" value="UniProtKB-EC"/>
</dbReference>
<evidence type="ECO:0000256" key="7">
    <source>
        <dbReference type="ARBA" id="ARBA00022967"/>
    </source>
</evidence>
<keyword evidence="9" id="KW-0046">Antibiotic resistance</keyword>
<dbReference type="PROSITE" id="PS00211">
    <property type="entry name" value="ABC_TRANSPORTER_1"/>
    <property type="match status" value="1"/>
</dbReference>
<dbReference type="PANTHER" id="PTHR42711">
    <property type="entry name" value="ABC TRANSPORTER ATP-BINDING PROTEIN"/>
    <property type="match status" value="1"/>
</dbReference>
<evidence type="ECO:0000256" key="3">
    <source>
        <dbReference type="ARBA" id="ARBA00022448"/>
    </source>
</evidence>
<keyword evidence="13" id="KW-1185">Reference proteome</keyword>
<dbReference type="Gene3D" id="3.40.50.300">
    <property type="entry name" value="P-loop containing nucleotide triphosphate hydrolases"/>
    <property type="match status" value="1"/>
</dbReference>
<evidence type="ECO:0000256" key="2">
    <source>
        <dbReference type="ARBA" id="ARBA00012191"/>
    </source>
</evidence>
<comment type="subcellular location">
    <subcellularLocation>
        <location evidence="1">Cell membrane</location>
        <topology evidence="1">Peripheral membrane protein</topology>
        <orientation evidence="1">Cytoplasmic side</orientation>
    </subcellularLocation>
</comment>
<dbReference type="GO" id="GO:0005886">
    <property type="term" value="C:plasma membrane"/>
    <property type="evidence" value="ECO:0007669"/>
    <property type="project" value="UniProtKB-SubCell"/>
</dbReference>
<evidence type="ECO:0000256" key="1">
    <source>
        <dbReference type="ARBA" id="ARBA00004413"/>
    </source>
</evidence>